<dbReference type="EMBL" id="CP019288">
    <property type="protein sequence ID" value="QHI35877.1"/>
    <property type="molecule type" value="Genomic_DNA"/>
</dbReference>
<dbReference type="Gene3D" id="3.30.420.40">
    <property type="match status" value="2"/>
</dbReference>
<protein>
    <recommendedName>
        <fullName evidence="3">N-acetylglucosamine kinase</fullName>
    </recommendedName>
</protein>
<sequence length="288" mass="32865">MILVVDSGSTKCDWIAVDKDGNQLLDKLRTKGLNPAILTEKKLTKTIKKSKELSANRHIVTHIFFYGAGCGTENPRLLLKGVLEEFFPNAHVEVNEDTLAAVYATINHKKEAAVVCIQGTGSNCSYYDGEKLHQRVNSLGYTLMDEASGNYYGKQLIRDYYFHRMPTAIRVAFEEKYNLDSDYIKYNLYKQPNPNAYLANFAEFMFLNKDSDYILKLIKKGFREFATNMIMQFKEEIKTIPVHFAGSIAFFSEKEIREVATEFGFTVGNFVRRPIEGLVAFHTNALKE</sequence>
<evidence type="ECO:0000313" key="1">
    <source>
        <dbReference type="EMBL" id="QHI35877.1"/>
    </source>
</evidence>
<dbReference type="OrthoDB" id="871343at2"/>
<dbReference type="InterPro" id="IPR043129">
    <property type="entry name" value="ATPase_NBD"/>
</dbReference>
<dbReference type="InterPro" id="IPR052519">
    <property type="entry name" value="Euk-type_GlcNAc_Kinase"/>
</dbReference>
<name>A0A7L4ZHC9_9FLAO</name>
<keyword evidence="2" id="KW-1185">Reference proteome</keyword>
<dbReference type="RefSeq" id="WP_160128592.1">
    <property type="nucleotide sequence ID" value="NZ_CP019288.1"/>
</dbReference>
<reference evidence="1 2" key="1">
    <citation type="journal article" date="2013" name="Int. J. Syst. Evol. Microbiol.">
        <title>Kordia antarctica sp. nov., isolated from Antarctic seawater.</title>
        <authorList>
            <person name="Baek K."/>
            <person name="Choi A."/>
            <person name="Kang I."/>
            <person name="Lee K."/>
            <person name="Cho J.C."/>
        </authorList>
    </citation>
    <scope>NUCLEOTIDE SEQUENCE [LARGE SCALE GENOMIC DNA]</scope>
    <source>
        <strain evidence="1 2">IMCC3317</strain>
    </source>
</reference>
<evidence type="ECO:0008006" key="3">
    <source>
        <dbReference type="Google" id="ProtNLM"/>
    </source>
</evidence>
<accession>A0A7L4ZHC9</accession>
<dbReference type="AlphaFoldDB" id="A0A7L4ZHC9"/>
<dbReference type="KEGG" id="kan:IMCC3317_12250"/>
<gene>
    <name evidence="1" type="ORF">IMCC3317_12250</name>
</gene>
<dbReference type="PANTHER" id="PTHR43190">
    <property type="entry name" value="N-ACETYL-D-GLUCOSAMINE KINASE"/>
    <property type="match status" value="1"/>
</dbReference>
<dbReference type="Gene3D" id="1.10.720.160">
    <property type="match status" value="1"/>
</dbReference>
<dbReference type="PANTHER" id="PTHR43190:SF3">
    <property type="entry name" value="N-ACETYL-D-GLUCOSAMINE KINASE"/>
    <property type="match status" value="1"/>
</dbReference>
<evidence type="ECO:0000313" key="2">
    <source>
        <dbReference type="Proteomes" id="UP000464657"/>
    </source>
</evidence>
<dbReference type="SUPFAM" id="SSF53067">
    <property type="entry name" value="Actin-like ATPase domain"/>
    <property type="match status" value="2"/>
</dbReference>
<dbReference type="CDD" id="cd24079">
    <property type="entry name" value="ASKHA_NBD_PG1100-like"/>
    <property type="match status" value="1"/>
</dbReference>
<organism evidence="1 2">
    <name type="scientific">Kordia antarctica</name>
    <dbReference type="NCBI Taxonomy" id="1218801"/>
    <lineage>
        <taxon>Bacteria</taxon>
        <taxon>Pseudomonadati</taxon>
        <taxon>Bacteroidota</taxon>
        <taxon>Flavobacteriia</taxon>
        <taxon>Flavobacteriales</taxon>
        <taxon>Flavobacteriaceae</taxon>
        <taxon>Kordia</taxon>
    </lineage>
</organism>
<dbReference type="Proteomes" id="UP000464657">
    <property type="component" value="Chromosome"/>
</dbReference>
<proteinExistence type="predicted"/>